<evidence type="ECO:0000256" key="4">
    <source>
        <dbReference type="ARBA" id="ARBA00022692"/>
    </source>
</evidence>
<feature type="domain" description="Threonine/Serine exporter ThrE" evidence="9">
    <location>
        <begin position="13"/>
        <end position="149"/>
    </location>
</feature>
<dbReference type="Proteomes" id="UP000078486">
    <property type="component" value="Unassembled WGS sequence"/>
</dbReference>
<feature type="transmembrane region" description="Helical" evidence="8">
    <location>
        <begin position="6"/>
        <end position="26"/>
    </location>
</feature>
<dbReference type="GO" id="GO:0015744">
    <property type="term" value="P:succinate transport"/>
    <property type="evidence" value="ECO:0007669"/>
    <property type="project" value="TreeGrafter"/>
</dbReference>
<dbReference type="PANTHER" id="PTHR34390">
    <property type="entry name" value="UPF0442 PROTEIN YJJB-RELATED"/>
    <property type="match status" value="1"/>
</dbReference>
<dbReference type="Pfam" id="PF12821">
    <property type="entry name" value="ThrE_2"/>
    <property type="match status" value="1"/>
</dbReference>
<dbReference type="InterPro" id="IPR050539">
    <property type="entry name" value="ThrE_Dicarb/AminoAcid_Exp"/>
</dbReference>
<name>A0A178ING9_9BACT</name>
<comment type="caution">
    <text evidence="10">The sequence shown here is derived from an EMBL/GenBank/DDBJ whole genome shotgun (WGS) entry which is preliminary data.</text>
</comment>
<dbReference type="OrthoDB" id="9810047at2"/>
<keyword evidence="6 8" id="KW-0472">Membrane</keyword>
<dbReference type="AlphaFoldDB" id="A0A178ING9"/>
<reference evidence="10 11" key="1">
    <citation type="submission" date="2016-01" db="EMBL/GenBank/DDBJ databases">
        <title>High potential of lignocellulose degradation of a new Verrucomicrobia species.</title>
        <authorList>
            <person name="Wang Y."/>
            <person name="Shi Y."/>
            <person name="Qiu Z."/>
            <person name="Liu S."/>
            <person name="Yang H."/>
        </authorList>
    </citation>
    <scope>NUCLEOTIDE SEQUENCE [LARGE SCALE GENOMIC DNA]</scope>
    <source>
        <strain evidence="10 11">TSB47</strain>
    </source>
</reference>
<evidence type="ECO:0000256" key="3">
    <source>
        <dbReference type="ARBA" id="ARBA00022519"/>
    </source>
</evidence>
<feature type="transmembrane region" description="Helical" evidence="8">
    <location>
        <begin position="131"/>
        <end position="152"/>
    </location>
</feature>
<keyword evidence="4 8" id="KW-0812">Transmembrane</keyword>
<protein>
    <recommendedName>
        <fullName evidence="9">Threonine/Serine exporter ThrE domain-containing protein</fullName>
    </recommendedName>
</protein>
<organism evidence="10 11">
    <name type="scientific">Termitidicoccus mucosus</name>
    <dbReference type="NCBI Taxonomy" id="1184151"/>
    <lineage>
        <taxon>Bacteria</taxon>
        <taxon>Pseudomonadati</taxon>
        <taxon>Verrucomicrobiota</taxon>
        <taxon>Opitutia</taxon>
        <taxon>Opitutales</taxon>
        <taxon>Opitutaceae</taxon>
        <taxon>Termitidicoccus</taxon>
    </lineage>
</organism>
<evidence type="ECO:0000256" key="2">
    <source>
        <dbReference type="ARBA" id="ARBA00022475"/>
    </source>
</evidence>
<feature type="transmembrane region" description="Helical" evidence="8">
    <location>
        <begin position="57"/>
        <end position="77"/>
    </location>
</feature>
<dbReference type="InterPro" id="IPR024528">
    <property type="entry name" value="ThrE_2"/>
</dbReference>
<keyword evidence="3" id="KW-0997">Cell inner membrane</keyword>
<gene>
    <name evidence="10" type="ORF">AW736_03070</name>
</gene>
<dbReference type="GO" id="GO:0005886">
    <property type="term" value="C:plasma membrane"/>
    <property type="evidence" value="ECO:0007669"/>
    <property type="project" value="UniProtKB-SubCell"/>
</dbReference>
<dbReference type="PANTHER" id="PTHR34390:SF1">
    <property type="entry name" value="SUCCINATE TRANSPORTER SUBUNIT YJJB-RELATED"/>
    <property type="match status" value="1"/>
</dbReference>
<evidence type="ECO:0000313" key="11">
    <source>
        <dbReference type="Proteomes" id="UP000078486"/>
    </source>
</evidence>
<evidence type="ECO:0000256" key="5">
    <source>
        <dbReference type="ARBA" id="ARBA00022989"/>
    </source>
</evidence>
<keyword evidence="5 8" id="KW-1133">Transmembrane helix</keyword>
<accession>A0A178ING9</accession>
<evidence type="ECO:0000256" key="8">
    <source>
        <dbReference type="SAM" id="Phobius"/>
    </source>
</evidence>
<keyword evidence="11" id="KW-1185">Reference proteome</keyword>
<evidence type="ECO:0000256" key="7">
    <source>
        <dbReference type="ARBA" id="ARBA00034125"/>
    </source>
</evidence>
<evidence type="ECO:0000256" key="1">
    <source>
        <dbReference type="ARBA" id="ARBA00004651"/>
    </source>
</evidence>
<comment type="subcellular location">
    <subcellularLocation>
        <location evidence="1">Cell membrane</location>
        <topology evidence="1">Multi-pass membrane protein</topology>
    </subcellularLocation>
</comment>
<keyword evidence="2" id="KW-1003">Cell membrane</keyword>
<dbReference type="EMBL" id="LRRQ01000027">
    <property type="protein sequence ID" value="OAM91453.1"/>
    <property type="molecule type" value="Genomic_DNA"/>
</dbReference>
<evidence type="ECO:0000259" key="9">
    <source>
        <dbReference type="Pfam" id="PF12821"/>
    </source>
</evidence>
<feature type="transmembrane region" description="Helical" evidence="8">
    <location>
        <begin position="84"/>
        <end position="102"/>
    </location>
</feature>
<evidence type="ECO:0000256" key="6">
    <source>
        <dbReference type="ARBA" id="ARBA00023136"/>
    </source>
</evidence>
<comment type="similarity">
    <text evidence="7">Belongs to the ThrE exporter (TC 2.A.79) family.</text>
</comment>
<dbReference type="RefSeq" id="WP_068768806.1">
    <property type="nucleotide sequence ID" value="NZ_CP109796.1"/>
</dbReference>
<proteinExistence type="inferred from homology"/>
<sequence length="165" mass="17769">MTTEFLTAIARDAFLAFFVAVCWGVLFGTPGRVLWVAGLLGGCGHCFRFVLLDFGTGLILATLLASVLIGLAGIVFAHKVDNPPVVFTMPACITMVPGLYAYRSMLGGIKITDMDILHENPALLAEIAHNIMLTFSLLATLAIGISVSVLLFRKRSVRDISLGWK</sequence>
<evidence type="ECO:0000313" key="10">
    <source>
        <dbReference type="EMBL" id="OAM91453.1"/>
    </source>
</evidence>
<dbReference type="STRING" id="1184151.AW736_03070"/>